<evidence type="ECO:0000313" key="5">
    <source>
        <dbReference type="EMBL" id="CAC5411380.1"/>
    </source>
</evidence>
<dbReference type="Proteomes" id="UP000507470">
    <property type="component" value="Unassembled WGS sequence"/>
</dbReference>
<accession>A0A6J8DX67</accession>
<dbReference type="Gene3D" id="2.40.50.140">
    <property type="entry name" value="Nucleic acid-binding proteins"/>
    <property type="match status" value="1"/>
</dbReference>
<evidence type="ECO:0000256" key="2">
    <source>
        <dbReference type="ARBA" id="ARBA00023125"/>
    </source>
</evidence>
<keyword evidence="6" id="KW-1185">Reference proteome</keyword>
<evidence type="ECO:0000256" key="3">
    <source>
        <dbReference type="ARBA" id="ARBA00023242"/>
    </source>
</evidence>
<organism evidence="5 6">
    <name type="scientific">Mytilus coruscus</name>
    <name type="common">Sea mussel</name>
    <dbReference type="NCBI Taxonomy" id="42192"/>
    <lineage>
        <taxon>Eukaryota</taxon>
        <taxon>Metazoa</taxon>
        <taxon>Spiralia</taxon>
        <taxon>Lophotrochozoa</taxon>
        <taxon>Mollusca</taxon>
        <taxon>Bivalvia</taxon>
        <taxon>Autobranchia</taxon>
        <taxon>Pteriomorphia</taxon>
        <taxon>Mytilida</taxon>
        <taxon>Mytiloidea</taxon>
        <taxon>Mytilidae</taxon>
        <taxon>Mytilinae</taxon>
        <taxon>Mytilus</taxon>
    </lineage>
</organism>
<dbReference type="InterPro" id="IPR040260">
    <property type="entry name" value="RFA2-like"/>
</dbReference>
<sequence>MWNNQGGFQGYGEQSQGGGGYMSPGFGTPKAGQDKKSGYRAQNLLPVTVAEVFNASQSEDKFFSGEIEISQITMVGLVTSVKESPTRIDYEIDDMTGPPISVKQFVDNDESLPDGERAQPMRENTYVRVCGHVRSMGGQRTIAAFRMTPIMDMNELTYHTLEVVHSHLMLNKLSGGSGGGTSYGNSMQTNNEQSYGDNTGGGGVVSGLSSVQNQGGSGGGTSYGNSMQTNNEQSYGDNTGGGGVVSGLSSVQNQVHMLIRSNNTEQGANINDVCQQLRGVPEKAIRFV</sequence>
<dbReference type="CDD" id="cd04478">
    <property type="entry name" value="RPA2_DBD_D"/>
    <property type="match status" value="1"/>
</dbReference>
<dbReference type="GO" id="GO:0006260">
    <property type="term" value="P:DNA replication"/>
    <property type="evidence" value="ECO:0007669"/>
    <property type="project" value="InterPro"/>
</dbReference>
<evidence type="ECO:0000256" key="4">
    <source>
        <dbReference type="SAM" id="MobiDB-lite"/>
    </source>
</evidence>
<dbReference type="PANTHER" id="PTHR13989">
    <property type="entry name" value="REPLICATION PROTEIN A-RELATED"/>
    <property type="match status" value="1"/>
</dbReference>
<dbReference type="InterPro" id="IPR036388">
    <property type="entry name" value="WH-like_DNA-bd_sf"/>
</dbReference>
<gene>
    <name evidence="5" type="ORF">MCOR_44478</name>
</gene>
<reference evidence="5 6" key="1">
    <citation type="submission" date="2020-06" db="EMBL/GenBank/DDBJ databases">
        <authorList>
            <person name="Li R."/>
            <person name="Bekaert M."/>
        </authorList>
    </citation>
    <scope>NUCLEOTIDE SEQUENCE [LARGE SCALE GENOMIC DNA]</scope>
    <source>
        <strain evidence="6">wild</strain>
    </source>
</reference>
<dbReference type="InterPro" id="IPR014646">
    <property type="entry name" value="Rfa2/RPA32"/>
</dbReference>
<comment type="subcellular location">
    <subcellularLocation>
        <location evidence="1">Nucleus</location>
    </subcellularLocation>
</comment>
<name>A0A6J8DX67_MYTCO</name>
<evidence type="ECO:0000256" key="1">
    <source>
        <dbReference type="ARBA" id="ARBA00004123"/>
    </source>
</evidence>
<dbReference type="PIRSF" id="PIRSF036949">
    <property type="entry name" value="RPA32"/>
    <property type="match status" value="1"/>
</dbReference>
<dbReference type="GO" id="GO:0000781">
    <property type="term" value="C:chromosome, telomeric region"/>
    <property type="evidence" value="ECO:0007669"/>
    <property type="project" value="TreeGrafter"/>
</dbReference>
<dbReference type="EMBL" id="CACVKT020007841">
    <property type="protein sequence ID" value="CAC5411380.1"/>
    <property type="molecule type" value="Genomic_DNA"/>
</dbReference>
<evidence type="ECO:0000313" key="6">
    <source>
        <dbReference type="Proteomes" id="UP000507470"/>
    </source>
</evidence>
<dbReference type="GO" id="GO:0003697">
    <property type="term" value="F:single-stranded DNA binding"/>
    <property type="evidence" value="ECO:0007669"/>
    <property type="project" value="TreeGrafter"/>
</dbReference>
<feature type="compositionally biased region" description="Gly residues" evidence="4">
    <location>
        <begin position="7"/>
        <end position="22"/>
    </location>
</feature>
<feature type="region of interest" description="Disordered" evidence="4">
    <location>
        <begin position="181"/>
        <end position="247"/>
    </location>
</feature>
<dbReference type="Gene3D" id="1.10.10.10">
    <property type="entry name" value="Winged helix-like DNA-binding domain superfamily/Winged helix DNA-binding domain"/>
    <property type="match status" value="1"/>
</dbReference>
<dbReference type="SUPFAM" id="SSF50249">
    <property type="entry name" value="Nucleic acid-binding proteins"/>
    <property type="match status" value="1"/>
</dbReference>
<feature type="region of interest" description="Disordered" evidence="4">
    <location>
        <begin position="1"/>
        <end position="35"/>
    </location>
</feature>
<dbReference type="OrthoDB" id="25571at2759"/>
<dbReference type="InterPro" id="IPR012340">
    <property type="entry name" value="NA-bd_OB-fold"/>
</dbReference>
<feature type="compositionally biased region" description="Polar residues" evidence="4">
    <location>
        <begin position="227"/>
        <end position="237"/>
    </location>
</feature>
<dbReference type="GO" id="GO:0035861">
    <property type="term" value="C:site of double-strand break"/>
    <property type="evidence" value="ECO:0007669"/>
    <property type="project" value="TreeGrafter"/>
</dbReference>
<dbReference type="GO" id="GO:0005662">
    <property type="term" value="C:DNA replication factor A complex"/>
    <property type="evidence" value="ECO:0007669"/>
    <property type="project" value="TreeGrafter"/>
</dbReference>
<dbReference type="PANTHER" id="PTHR13989:SF16">
    <property type="entry name" value="REPLICATION PROTEIN A2"/>
    <property type="match status" value="1"/>
</dbReference>
<keyword evidence="2" id="KW-0238">DNA-binding</keyword>
<dbReference type="AlphaFoldDB" id="A0A6J8DX67"/>
<protein>
    <submittedName>
        <fullName evidence="5">RFA2</fullName>
    </submittedName>
</protein>
<dbReference type="GO" id="GO:0000724">
    <property type="term" value="P:double-strand break repair via homologous recombination"/>
    <property type="evidence" value="ECO:0007669"/>
    <property type="project" value="TreeGrafter"/>
</dbReference>
<keyword evidence="3" id="KW-0539">Nucleus</keyword>
<proteinExistence type="predicted"/>
<dbReference type="GO" id="GO:0006289">
    <property type="term" value="P:nucleotide-excision repair"/>
    <property type="evidence" value="ECO:0007669"/>
    <property type="project" value="TreeGrafter"/>
</dbReference>